<dbReference type="RefSeq" id="WP_099911301.1">
    <property type="nucleotide sequence ID" value="NZ_AWWI01000087.1"/>
</dbReference>
<evidence type="ECO:0000313" key="1">
    <source>
        <dbReference type="EMBL" id="PIL19770.1"/>
    </source>
</evidence>
<evidence type="ECO:0008006" key="3">
    <source>
        <dbReference type="Google" id="ProtNLM"/>
    </source>
</evidence>
<dbReference type="NCBIfam" id="TIGR03214">
    <property type="entry name" value="ura-cupin"/>
    <property type="match status" value="1"/>
</dbReference>
<dbReference type="GO" id="GO:0071522">
    <property type="term" value="F:ureidoglycine aminohydrolase activity"/>
    <property type="evidence" value="ECO:0007669"/>
    <property type="project" value="InterPro"/>
</dbReference>
<comment type="caution">
    <text evidence="1">The sequence shown here is derived from an EMBL/GenBank/DDBJ whole genome shotgun (WGS) entry which is preliminary data.</text>
</comment>
<dbReference type="InterPro" id="IPR011051">
    <property type="entry name" value="RmlC_Cupin_sf"/>
</dbReference>
<dbReference type="Proteomes" id="UP000231259">
    <property type="component" value="Unassembled WGS sequence"/>
</dbReference>
<dbReference type="PANTHER" id="PTHR34571:SF1">
    <property type="entry name" value="(S)-UREIDOGLYCINE AMINOHYDROLASE"/>
    <property type="match status" value="1"/>
</dbReference>
<dbReference type="Gene3D" id="2.60.120.10">
    <property type="entry name" value="Jelly Rolls"/>
    <property type="match status" value="2"/>
</dbReference>
<protein>
    <recommendedName>
        <fullName evidence="3">Cupin 2 conserved barrel domain-containing protein</fullName>
    </recommendedName>
</protein>
<accession>A0A2G8RE13</accession>
<sequence>MRQSFGETRSAFHRRHALISPDSHERVTLPAWPGCGLKHLITPALGADFSLFLVQADADATIAAPESGVERFVLRQDGAVSISIDGHDLQTLDHEGYAFFPCDCEHQISLSDGARILVLERRYQPLANAALPEPIVNKISTHEPVPMKGDTRLMLQKLLPSGDGYDLEINIMDFAPGASLPYVETHFMEHGLVLLNGGGIYRLEDNWYPVDANDAIWMGPYCPQWFGAIGHGHARYLIYKNWNRDPLCR</sequence>
<evidence type="ECO:0000313" key="2">
    <source>
        <dbReference type="Proteomes" id="UP000231259"/>
    </source>
</evidence>
<gene>
    <name evidence="1" type="ORF">P775_13035</name>
</gene>
<dbReference type="SUPFAM" id="SSF51182">
    <property type="entry name" value="RmlC-like cupins"/>
    <property type="match status" value="1"/>
</dbReference>
<name>A0A2G8RE13_9RHOB</name>
<proteinExistence type="predicted"/>
<dbReference type="OrthoDB" id="9814939at2"/>
<dbReference type="EMBL" id="AWWI01000087">
    <property type="protein sequence ID" value="PIL19770.1"/>
    <property type="molecule type" value="Genomic_DNA"/>
</dbReference>
<dbReference type="AlphaFoldDB" id="A0A2G8RE13"/>
<keyword evidence="2" id="KW-1185">Reference proteome</keyword>
<organism evidence="1 2">
    <name type="scientific">Puniceibacterium antarcticum</name>
    <dbReference type="NCBI Taxonomy" id="1206336"/>
    <lineage>
        <taxon>Bacteria</taxon>
        <taxon>Pseudomonadati</taxon>
        <taxon>Pseudomonadota</taxon>
        <taxon>Alphaproteobacteria</taxon>
        <taxon>Rhodobacterales</taxon>
        <taxon>Paracoccaceae</taxon>
        <taxon>Puniceibacterium</taxon>
    </lineage>
</organism>
<dbReference type="PANTHER" id="PTHR34571">
    <property type="entry name" value="(S)-UREIDOGLYCINE AMINOHYDROLASE"/>
    <property type="match status" value="1"/>
</dbReference>
<dbReference type="CDD" id="cd02212">
    <property type="entry name" value="cupin_UGlyAH_C"/>
    <property type="match status" value="1"/>
</dbReference>
<reference evidence="1 2" key="1">
    <citation type="submission" date="2013-09" db="EMBL/GenBank/DDBJ databases">
        <title>Genome sequencing of Phaeobacter antarcticus sp. nov. SM1211.</title>
        <authorList>
            <person name="Zhang X.-Y."/>
            <person name="Liu C."/>
            <person name="Chen X.-L."/>
            <person name="Xie B.-B."/>
            <person name="Qin Q.-L."/>
            <person name="Rong J.-C."/>
            <person name="Zhang Y.-Z."/>
        </authorList>
    </citation>
    <scope>NUCLEOTIDE SEQUENCE [LARGE SCALE GENOMIC DNA]</scope>
    <source>
        <strain evidence="1 2">SM1211</strain>
    </source>
</reference>
<dbReference type="InterPro" id="IPR014710">
    <property type="entry name" value="RmlC-like_jellyroll"/>
</dbReference>
<dbReference type="InterPro" id="IPR044697">
    <property type="entry name" value="UGlyAH_cupin_C"/>
</dbReference>
<dbReference type="InterPro" id="IPR017627">
    <property type="entry name" value="UGHY"/>
</dbReference>